<dbReference type="PANTHER" id="PTHR30115:SF11">
    <property type="entry name" value="NITROGEN REGULATORY PROTEIN P-II HOMOLOG"/>
    <property type="match status" value="1"/>
</dbReference>
<dbReference type="Proteomes" id="UP001161325">
    <property type="component" value="Unassembled WGS sequence"/>
</dbReference>
<dbReference type="Gene3D" id="3.30.70.120">
    <property type="match status" value="1"/>
</dbReference>
<reference evidence="1" key="1">
    <citation type="submission" date="2022-08" db="EMBL/GenBank/DDBJ databases">
        <title>Draft genome sequencing of Roseisolibacter agri AW1220.</title>
        <authorList>
            <person name="Tobiishi Y."/>
            <person name="Tonouchi A."/>
        </authorList>
    </citation>
    <scope>NUCLEOTIDE SEQUENCE</scope>
    <source>
        <strain evidence="1">AW1220</strain>
    </source>
</reference>
<name>A0AA37QJS0_9BACT</name>
<proteinExistence type="predicted"/>
<dbReference type="Pfam" id="PF00543">
    <property type="entry name" value="P-II"/>
    <property type="match status" value="1"/>
</dbReference>
<accession>A0AA37QJS0</accession>
<protein>
    <submittedName>
        <fullName evidence="1">Nitrogen regulatory protein P-II</fullName>
    </submittedName>
</protein>
<dbReference type="PROSITE" id="PS51343">
    <property type="entry name" value="PII_GLNB_DOM"/>
    <property type="match status" value="1"/>
</dbReference>
<dbReference type="PRINTS" id="PR00340">
    <property type="entry name" value="PIIGLNB"/>
</dbReference>
<sequence length="129" mass="13265">MSTSTLMTPTAPSAPAVPMVLVLAYVQPFRASAVVDALHGVPGVTGATFAEASGFGRGRHPDLAALETVTGTAPRTRVEVVIRADLEDAVVQAIREAARTTNRGDGKIYVLPVARAVRIATGEEGGTAV</sequence>
<organism evidence="1 2">
    <name type="scientific">Roseisolibacter agri</name>
    <dbReference type="NCBI Taxonomy" id="2014610"/>
    <lineage>
        <taxon>Bacteria</taxon>
        <taxon>Pseudomonadati</taxon>
        <taxon>Gemmatimonadota</taxon>
        <taxon>Gemmatimonadia</taxon>
        <taxon>Gemmatimonadales</taxon>
        <taxon>Gemmatimonadaceae</taxon>
        <taxon>Roseisolibacter</taxon>
    </lineage>
</organism>
<dbReference type="InterPro" id="IPR015867">
    <property type="entry name" value="N-reg_PII/ATP_PRibTrfase_C"/>
</dbReference>
<comment type="caution">
    <text evidence="1">The sequence shown here is derived from an EMBL/GenBank/DDBJ whole genome shotgun (WGS) entry which is preliminary data.</text>
</comment>
<dbReference type="InterPro" id="IPR002187">
    <property type="entry name" value="N-reg_PII"/>
</dbReference>
<keyword evidence="2" id="KW-1185">Reference proteome</keyword>
<dbReference type="PANTHER" id="PTHR30115">
    <property type="entry name" value="NITROGEN REGULATORY PROTEIN P-II"/>
    <property type="match status" value="1"/>
</dbReference>
<dbReference type="SMART" id="SM00938">
    <property type="entry name" value="P-II"/>
    <property type="match status" value="1"/>
</dbReference>
<dbReference type="RefSeq" id="WP_284352603.1">
    <property type="nucleotide sequence ID" value="NZ_BRXS01000008.1"/>
</dbReference>
<dbReference type="GO" id="GO:0005524">
    <property type="term" value="F:ATP binding"/>
    <property type="evidence" value="ECO:0007669"/>
    <property type="project" value="TreeGrafter"/>
</dbReference>
<evidence type="ECO:0000313" key="1">
    <source>
        <dbReference type="EMBL" id="GLC28188.1"/>
    </source>
</evidence>
<gene>
    <name evidence="1" type="ORF">rosag_47010</name>
</gene>
<evidence type="ECO:0000313" key="2">
    <source>
        <dbReference type="Proteomes" id="UP001161325"/>
    </source>
</evidence>
<dbReference type="GO" id="GO:0005829">
    <property type="term" value="C:cytosol"/>
    <property type="evidence" value="ECO:0007669"/>
    <property type="project" value="TreeGrafter"/>
</dbReference>
<dbReference type="SUPFAM" id="SSF54913">
    <property type="entry name" value="GlnB-like"/>
    <property type="match status" value="1"/>
</dbReference>
<dbReference type="AlphaFoldDB" id="A0AA37QJS0"/>
<dbReference type="GO" id="GO:0006808">
    <property type="term" value="P:regulation of nitrogen utilization"/>
    <property type="evidence" value="ECO:0007669"/>
    <property type="project" value="InterPro"/>
</dbReference>
<dbReference type="EMBL" id="BRXS01000008">
    <property type="protein sequence ID" value="GLC28188.1"/>
    <property type="molecule type" value="Genomic_DNA"/>
</dbReference>
<dbReference type="GO" id="GO:0030234">
    <property type="term" value="F:enzyme regulator activity"/>
    <property type="evidence" value="ECO:0007669"/>
    <property type="project" value="InterPro"/>
</dbReference>
<dbReference type="InterPro" id="IPR011322">
    <property type="entry name" value="N-reg_PII-like_a/b"/>
</dbReference>